<evidence type="ECO:0000256" key="2">
    <source>
        <dbReference type="PROSITE-ProRule" id="PRU00708"/>
    </source>
</evidence>
<dbReference type="InParanoid" id="D8RDN7"/>
<evidence type="ECO:0000313" key="4">
    <source>
        <dbReference type="EMBL" id="EFJ29531.1"/>
    </source>
</evidence>
<dbReference type="InterPro" id="IPR011990">
    <property type="entry name" value="TPR-like_helical_dom_sf"/>
</dbReference>
<dbReference type="KEGG" id="smo:SELMODRAFT_35195"/>
<dbReference type="GO" id="GO:0009451">
    <property type="term" value="P:RNA modification"/>
    <property type="evidence" value="ECO:0000318"/>
    <property type="project" value="GO_Central"/>
</dbReference>
<dbReference type="NCBIfam" id="TIGR00756">
    <property type="entry name" value="PPR"/>
    <property type="match status" value="2"/>
</dbReference>
<feature type="non-terminal residue" evidence="4">
    <location>
        <position position="1"/>
    </location>
</feature>
<dbReference type="PANTHER" id="PTHR24015">
    <property type="entry name" value="OS07G0578800 PROTEIN-RELATED"/>
    <property type="match status" value="1"/>
</dbReference>
<evidence type="ECO:0000256" key="1">
    <source>
        <dbReference type="ARBA" id="ARBA00022737"/>
    </source>
</evidence>
<dbReference type="InterPro" id="IPR046960">
    <property type="entry name" value="PPR_At4g14850-like_plant"/>
</dbReference>
<proteinExistence type="predicted"/>
<dbReference type="Gramene" id="EFJ29531">
    <property type="protein sequence ID" value="EFJ29531"/>
    <property type="gene ID" value="SELMODRAFT_35195"/>
</dbReference>
<dbReference type="HOGENOM" id="CLU_002706_0_0_1"/>
<evidence type="ECO:0000313" key="5">
    <source>
        <dbReference type="Proteomes" id="UP000001514"/>
    </source>
</evidence>
<dbReference type="Proteomes" id="UP000001514">
    <property type="component" value="Unassembled WGS sequence"/>
</dbReference>
<sequence>GRQAHGSIARTGYEEDRFMANTLLQMYGKCGSAQDARLVIFLAMPRKNVVSWTALMAAYARNGHSKEAVRAFRSMNLEGERPNEVTVVTLLQSISSISRDSSAGMIAAMAAEFPQSLLVGNAILSFYSKLGDLELARSVFRAMPTRDTISFNAMIAGHAQNGRSLDALFFAREMRIEGIAPDSASFTSILWACGHAGLLREGWMEFVGMGADFEIAPGVEHFACVADLLGRGGRVAEAEELVQSMPFEPDYVSWTGLLDACRSDSDRERARDAAQQMRALRPEKSSPYVL</sequence>
<name>D8RDN7_SELML</name>
<reference evidence="4 5" key="1">
    <citation type="journal article" date="2011" name="Science">
        <title>The Selaginella genome identifies genetic changes associated with the evolution of vascular plants.</title>
        <authorList>
            <person name="Banks J.A."/>
            <person name="Nishiyama T."/>
            <person name="Hasebe M."/>
            <person name="Bowman J.L."/>
            <person name="Gribskov M."/>
            <person name="dePamphilis C."/>
            <person name="Albert V.A."/>
            <person name="Aono N."/>
            <person name="Aoyama T."/>
            <person name="Ambrose B.A."/>
            <person name="Ashton N.W."/>
            <person name="Axtell M.J."/>
            <person name="Barker E."/>
            <person name="Barker M.S."/>
            <person name="Bennetzen J.L."/>
            <person name="Bonawitz N.D."/>
            <person name="Chapple C."/>
            <person name="Cheng C."/>
            <person name="Correa L.G."/>
            <person name="Dacre M."/>
            <person name="DeBarry J."/>
            <person name="Dreyer I."/>
            <person name="Elias M."/>
            <person name="Engstrom E.M."/>
            <person name="Estelle M."/>
            <person name="Feng L."/>
            <person name="Finet C."/>
            <person name="Floyd S.K."/>
            <person name="Frommer W.B."/>
            <person name="Fujita T."/>
            <person name="Gramzow L."/>
            <person name="Gutensohn M."/>
            <person name="Harholt J."/>
            <person name="Hattori M."/>
            <person name="Heyl A."/>
            <person name="Hirai T."/>
            <person name="Hiwatashi Y."/>
            <person name="Ishikawa M."/>
            <person name="Iwata M."/>
            <person name="Karol K.G."/>
            <person name="Koehler B."/>
            <person name="Kolukisaoglu U."/>
            <person name="Kubo M."/>
            <person name="Kurata T."/>
            <person name="Lalonde S."/>
            <person name="Li K."/>
            <person name="Li Y."/>
            <person name="Litt A."/>
            <person name="Lyons E."/>
            <person name="Manning G."/>
            <person name="Maruyama T."/>
            <person name="Michael T.P."/>
            <person name="Mikami K."/>
            <person name="Miyazaki S."/>
            <person name="Morinaga S."/>
            <person name="Murata T."/>
            <person name="Mueller-Roeber B."/>
            <person name="Nelson D.R."/>
            <person name="Obara M."/>
            <person name="Oguri Y."/>
            <person name="Olmstead R.G."/>
            <person name="Onodera N."/>
            <person name="Petersen B.L."/>
            <person name="Pils B."/>
            <person name="Prigge M."/>
            <person name="Rensing S.A."/>
            <person name="Riano-Pachon D.M."/>
            <person name="Roberts A.W."/>
            <person name="Sato Y."/>
            <person name="Scheller H.V."/>
            <person name="Schulz B."/>
            <person name="Schulz C."/>
            <person name="Shakirov E.V."/>
            <person name="Shibagaki N."/>
            <person name="Shinohara N."/>
            <person name="Shippen D.E."/>
            <person name="Soerensen I."/>
            <person name="Sotooka R."/>
            <person name="Sugimoto N."/>
            <person name="Sugita M."/>
            <person name="Sumikawa N."/>
            <person name="Tanurdzic M."/>
            <person name="Theissen G."/>
            <person name="Ulvskov P."/>
            <person name="Wakazuki S."/>
            <person name="Weng J.K."/>
            <person name="Willats W.W."/>
            <person name="Wipf D."/>
            <person name="Wolf P.G."/>
            <person name="Yang L."/>
            <person name="Zimmer A.D."/>
            <person name="Zhu Q."/>
            <person name="Mitros T."/>
            <person name="Hellsten U."/>
            <person name="Loque D."/>
            <person name="Otillar R."/>
            <person name="Salamov A."/>
            <person name="Schmutz J."/>
            <person name="Shapiro H."/>
            <person name="Lindquist E."/>
            <person name="Lucas S."/>
            <person name="Rokhsar D."/>
            <person name="Grigoriev I.V."/>
        </authorList>
    </citation>
    <scope>NUCLEOTIDE SEQUENCE [LARGE SCALE GENOMIC DNA]</scope>
</reference>
<dbReference type="PROSITE" id="PS51375">
    <property type="entry name" value="PPR"/>
    <property type="match status" value="2"/>
</dbReference>
<dbReference type="GO" id="GO:0048731">
    <property type="term" value="P:system development"/>
    <property type="evidence" value="ECO:0007669"/>
    <property type="project" value="UniProtKB-ARBA"/>
</dbReference>
<dbReference type="EMBL" id="GL377577">
    <property type="protein sequence ID" value="EFJ29531.1"/>
    <property type="molecule type" value="Genomic_DNA"/>
</dbReference>
<accession>D8RDN7</accession>
<gene>
    <name evidence="4" type="ORF">SELMODRAFT_35195</name>
</gene>
<dbReference type="FunFam" id="1.25.40.10:FF:000158">
    <property type="entry name" value="pentatricopeptide repeat-containing protein At2g33680"/>
    <property type="match status" value="1"/>
</dbReference>
<dbReference type="FunFam" id="1.25.40.10:FF:000073">
    <property type="entry name" value="Pentatricopeptide repeat-containing protein chloroplastic"/>
    <property type="match status" value="1"/>
</dbReference>
<evidence type="ECO:0000256" key="3">
    <source>
        <dbReference type="SAM" id="MobiDB-lite"/>
    </source>
</evidence>
<keyword evidence="1" id="KW-0677">Repeat</keyword>
<keyword evidence="5" id="KW-1185">Reference proteome</keyword>
<dbReference type="GO" id="GO:0003723">
    <property type="term" value="F:RNA binding"/>
    <property type="evidence" value="ECO:0007669"/>
    <property type="project" value="InterPro"/>
</dbReference>
<feature type="region of interest" description="Disordered" evidence="3">
    <location>
        <begin position="271"/>
        <end position="290"/>
    </location>
</feature>
<dbReference type="Pfam" id="PF01535">
    <property type="entry name" value="PPR"/>
    <property type="match status" value="1"/>
</dbReference>
<dbReference type="AlphaFoldDB" id="D8RDN7"/>
<dbReference type="Gene3D" id="1.25.40.10">
    <property type="entry name" value="Tetratricopeptide repeat domain"/>
    <property type="match status" value="2"/>
</dbReference>
<organism evidence="5">
    <name type="scientific">Selaginella moellendorffii</name>
    <name type="common">Spikemoss</name>
    <dbReference type="NCBI Taxonomy" id="88036"/>
    <lineage>
        <taxon>Eukaryota</taxon>
        <taxon>Viridiplantae</taxon>
        <taxon>Streptophyta</taxon>
        <taxon>Embryophyta</taxon>
        <taxon>Tracheophyta</taxon>
        <taxon>Lycopodiopsida</taxon>
        <taxon>Selaginellales</taxon>
        <taxon>Selaginellaceae</taxon>
        <taxon>Selaginella</taxon>
    </lineage>
</organism>
<feature type="repeat" description="PPR" evidence="2">
    <location>
        <begin position="147"/>
        <end position="181"/>
    </location>
</feature>
<feature type="non-terminal residue" evidence="4">
    <location>
        <position position="290"/>
    </location>
</feature>
<dbReference type="PANTHER" id="PTHR24015:SF548">
    <property type="entry name" value="OS08G0340900 PROTEIN"/>
    <property type="match status" value="1"/>
</dbReference>
<evidence type="ECO:0008006" key="6">
    <source>
        <dbReference type="Google" id="ProtNLM"/>
    </source>
</evidence>
<protein>
    <recommendedName>
        <fullName evidence="6">Pentacotripeptide-repeat region of PRORP domain-containing protein</fullName>
    </recommendedName>
</protein>
<dbReference type="InterPro" id="IPR002885">
    <property type="entry name" value="PPR_rpt"/>
</dbReference>
<feature type="repeat" description="PPR" evidence="2">
    <location>
        <begin position="48"/>
        <end position="82"/>
    </location>
</feature>
<dbReference type="Pfam" id="PF13041">
    <property type="entry name" value="PPR_2"/>
    <property type="match status" value="2"/>
</dbReference>
<dbReference type="eggNOG" id="KOG4197">
    <property type="taxonomic scope" value="Eukaryota"/>
</dbReference>